<proteinExistence type="predicted"/>
<gene>
    <name evidence="2" type="ORF">PROFUN_00156</name>
</gene>
<keyword evidence="1" id="KW-0812">Transmembrane</keyword>
<dbReference type="Proteomes" id="UP000241769">
    <property type="component" value="Unassembled WGS sequence"/>
</dbReference>
<sequence>MGFGLCAGSSYPATVRDTRLVWKQLFKGYMPVALSTVILTSILDVLISVSRRSIAYLTSAQYTPIPIASVAHYTGLLEDEK</sequence>
<evidence type="ECO:0000256" key="1">
    <source>
        <dbReference type="SAM" id="Phobius"/>
    </source>
</evidence>
<dbReference type="InParanoid" id="A0A2P6P0T8"/>
<comment type="caution">
    <text evidence="2">The sequence shown here is derived from an EMBL/GenBank/DDBJ whole genome shotgun (WGS) entry which is preliminary data.</text>
</comment>
<evidence type="ECO:0000313" key="2">
    <source>
        <dbReference type="EMBL" id="PRP89814.1"/>
    </source>
</evidence>
<dbReference type="AlphaFoldDB" id="A0A2P6P0T8"/>
<reference evidence="2 3" key="1">
    <citation type="journal article" date="2018" name="Genome Biol. Evol.">
        <title>Multiple Roots of Fruiting Body Formation in Amoebozoa.</title>
        <authorList>
            <person name="Hillmann F."/>
            <person name="Forbes G."/>
            <person name="Novohradska S."/>
            <person name="Ferling I."/>
            <person name="Riege K."/>
            <person name="Groth M."/>
            <person name="Westermann M."/>
            <person name="Marz M."/>
            <person name="Spaller T."/>
            <person name="Winckler T."/>
            <person name="Schaap P."/>
            <person name="Glockner G."/>
        </authorList>
    </citation>
    <scope>NUCLEOTIDE SEQUENCE [LARGE SCALE GENOMIC DNA]</scope>
    <source>
        <strain evidence="2 3">Jena</strain>
    </source>
</reference>
<evidence type="ECO:0000313" key="3">
    <source>
        <dbReference type="Proteomes" id="UP000241769"/>
    </source>
</evidence>
<name>A0A2P6P0T8_9EUKA</name>
<dbReference type="EMBL" id="MDYQ01000001">
    <property type="protein sequence ID" value="PRP89814.1"/>
    <property type="molecule type" value="Genomic_DNA"/>
</dbReference>
<keyword evidence="1" id="KW-0472">Membrane</keyword>
<protein>
    <submittedName>
        <fullName evidence="2">Uncharacterized protein</fullName>
    </submittedName>
</protein>
<accession>A0A2P6P0T8</accession>
<keyword evidence="3" id="KW-1185">Reference proteome</keyword>
<organism evidence="2 3">
    <name type="scientific">Planoprotostelium fungivorum</name>
    <dbReference type="NCBI Taxonomy" id="1890364"/>
    <lineage>
        <taxon>Eukaryota</taxon>
        <taxon>Amoebozoa</taxon>
        <taxon>Evosea</taxon>
        <taxon>Variosea</taxon>
        <taxon>Cavosteliida</taxon>
        <taxon>Cavosteliaceae</taxon>
        <taxon>Planoprotostelium</taxon>
    </lineage>
</organism>
<keyword evidence="1" id="KW-1133">Transmembrane helix</keyword>
<feature type="transmembrane region" description="Helical" evidence="1">
    <location>
        <begin position="28"/>
        <end position="47"/>
    </location>
</feature>